<evidence type="ECO:0000313" key="1">
    <source>
        <dbReference type="EMBL" id="KKM22347.1"/>
    </source>
</evidence>
<reference evidence="1" key="1">
    <citation type="journal article" date="2015" name="Nature">
        <title>Complex archaea that bridge the gap between prokaryotes and eukaryotes.</title>
        <authorList>
            <person name="Spang A."/>
            <person name="Saw J.H."/>
            <person name="Jorgensen S.L."/>
            <person name="Zaremba-Niedzwiedzka K."/>
            <person name="Martijn J."/>
            <person name="Lind A.E."/>
            <person name="van Eijk R."/>
            <person name="Schleper C."/>
            <person name="Guy L."/>
            <person name="Ettema T.J."/>
        </authorList>
    </citation>
    <scope>NUCLEOTIDE SEQUENCE</scope>
</reference>
<organism evidence="1">
    <name type="scientific">marine sediment metagenome</name>
    <dbReference type="NCBI Taxonomy" id="412755"/>
    <lineage>
        <taxon>unclassified sequences</taxon>
        <taxon>metagenomes</taxon>
        <taxon>ecological metagenomes</taxon>
    </lineage>
</organism>
<comment type="caution">
    <text evidence="1">The sequence shown here is derived from an EMBL/GenBank/DDBJ whole genome shotgun (WGS) entry which is preliminary data.</text>
</comment>
<protein>
    <recommendedName>
        <fullName evidence="2">Lipoprotein</fullName>
    </recommendedName>
</protein>
<proteinExistence type="predicted"/>
<sequence length="439" mass="48680">MKQYILLPVVSAISLVLTACGGSSSEQSSNSSNQTTDNSVTVPVQTQTISLQAYSYQCRMESPYQADVVFHDKDGGSLGSAKTDSQGIYSNTVPAGTMHISVLGDVIDYDLEEYTLIISELDIQGRKNLGKFYFENYVEDCGCEAYELDKFELGNIGNDYSLQTSYGTTLTDTIEVCPADTKVYFKAVAHNGLDVKAAVLDIPKDSFTVKLKESDFSHQGVEVLPDNSQHHSYSSTRGYIPAEHQYQYAFSTGAYGYDPLYIFPSVTEHNFYVRSLSESSYVDNVDIDFSSYARNSVNDDGSYTVTELPAIKEELATSLLQFANSSNLEYDFSNADSRFGLSQWSFSFLVDDAQESRFDWIIHSGIRGQIPDLSFGDVFPEPQDEIILEELGLFLYGYAGNATDKATYTQLLETISAGGHLTKPEFSNYVYLNILAKLD</sequence>
<evidence type="ECO:0008006" key="2">
    <source>
        <dbReference type="Google" id="ProtNLM"/>
    </source>
</evidence>
<dbReference type="AlphaFoldDB" id="A0A0F9I491"/>
<gene>
    <name evidence="1" type="ORF">LCGC14_1626270</name>
</gene>
<dbReference type="EMBL" id="LAZR01013354">
    <property type="protein sequence ID" value="KKM22347.1"/>
    <property type="molecule type" value="Genomic_DNA"/>
</dbReference>
<name>A0A0F9I491_9ZZZZ</name>
<dbReference type="PROSITE" id="PS51257">
    <property type="entry name" value="PROKAR_LIPOPROTEIN"/>
    <property type="match status" value="1"/>
</dbReference>
<accession>A0A0F9I491</accession>